<evidence type="ECO:0000313" key="2">
    <source>
        <dbReference type="Proteomes" id="UP001168821"/>
    </source>
</evidence>
<comment type="caution">
    <text evidence="1">The sequence shown here is derived from an EMBL/GenBank/DDBJ whole genome shotgun (WGS) entry which is preliminary data.</text>
</comment>
<organism evidence="1 2">
    <name type="scientific">Zophobas morio</name>
    <dbReference type="NCBI Taxonomy" id="2755281"/>
    <lineage>
        <taxon>Eukaryota</taxon>
        <taxon>Metazoa</taxon>
        <taxon>Ecdysozoa</taxon>
        <taxon>Arthropoda</taxon>
        <taxon>Hexapoda</taxon>
        <taxon>Insecta</taxon>
        <taxon>Pterygota</taxon>
        <taxon>Neoptera</taxon>
        <taxon>Endopterygota</taxon>
        <taxon>Coleoptera</taxon>
        <taxon>Polyphaga</taxon>
        <taxon>Cucujiformia</taxon>
        <taxon>Tenebrionidae</taxon>
        <taxon>Zophobas</taxon>
    </lineage>
</organism>
<reference evidence="1" key="1">
    <citation type="journal article" date="2023" name="G3 (Bethesda)">
        <title>Whole genome assemblies of Zophobas morio and Tenebrio molitor.</title>
        <authorList>
            <person name="Kaur S."/>
            <person name="Stinson S.A."/>
            <person name="diCenzo G.C."/>
        </authorList>
    </citation>
    <scope>NUCLEOTIDE SEQUENCE</scope>
    <source>
        <strain evidence="1">QUZm001</strain>
    </source>
</reference>
<dbReference type="EMBL" id="JALNTZ010000008">
    <property type="protein sequence ID" value="KAJ3643281.1"/>
    <property type="molecule type" value="Genomic_DNA"/>
</dbReference>
<sequence length="93" mass="10787">MLNHYHLRTQLVAIHGKRNTGHFIIKPINQNPPDVHTQHLDSTNNCMSKVSFSKIEIYSTNVTIFVRWITYAPSRCWLELAKCTGSIFNFNNI</sequence>
<name>A0AA38M4N7_9CUCU</name>
<keyword evidence="2" id="KW-1185">Reference proteome</keyword>
<dbReference type="AlphaFoldDB" id="A0AA38M4N7"/>
<evidence type="ECO:0000313" key="1">
    <source>
        <dbReference type="EMBL" id="KAJ3643281.1"/>
    </source>
</evidence>
<protein>
    <submittedName>
        <fullName evidence="1">Uncharacterized protein</fullName>
    </submittedName>
</protein>
<dbReference type="Proteomes" id="UP001168821">
    <property type="component" value="Unassembled WGS sequence"/>
</dbReference>
<accession>A0AA38M4N7</accession>
<proteinExistence type="predicted"/>
<gene>
    <name evidence="1" type="ORF">Zmor_026003</name>
</gene>